<dbReference type="CDD" id="cd03257">
    <property type="entry name" value="ABC_NikE_OppD_transporters"/>
    <property type="match status" value="1"/>
</dbReference>
<dbReference type="InterPro" id="IPR017871">
    <property type="entry name" value="ABC_transporter-like_CS"/>
</dbReference>
<dbReference type="InterPro" id="IPR003439">
    <property type="entry name" value="ABC_transporter-like_ATP-bd"/>
</dbReference>
<dbReference type="Proteomes" id="UP000017429">
    <property type="component" value="Chromosome"/>
</dbReference>
<dbReference type="KEGG" id="msch:N508_002190"/>
<comment type="subcellular location">
    <subcellularLocation>
        <location evidence="1">Cell inner membrane</location>
        <topology evidence="1">Peripheral membrane protein</topology>
    </subcellularLocation>
</comment>
<dbReference type="eggNOG" id="COG0444">
    <property type="taxonomic scope" value="Bacteria"/>
</dbReference>
<keyword evidence="6 8" id="KW-0067">ATP-binding</keyword>
<dbReference type="Pfam" id="PF00005">
    <property type="entry name" value="ABC_tran"/>
    <property type="match status" value="1"/>
</dbReference>
<dbReference type="GO" id="GO:0005524">
    <property type="term" value="F:ATP binding"/>
    <property type="evidence" value="ECO:0007669"/>
    <property type="project" value="UniProtKB-KW"/>
</dbReference>
<dbReference type="PROSITE" id="PS50893">
    <property type="entry name" value="ABC_TRANSPORTER_2"/>
    <property type="match status" value="1"/>
</dbReference>
<organism evidence="8 9">
    <name type="scientific">Mucispirillum schaedleri ASF457</name>
    <dbReference type="NCBI Taxonomy" id="1379858"/>
    <lineage>
        <taxon>Bacteria</taxon>
        <taxon>Pseudomonadati</taxon>
        <taxon>Deferribacterota</taxon>
        <taxon>Deferribacteres</taxon>
        <taxon>Deferribacterales</taxon>
        <taxon>Mucispirillaceae</taxon>
        <taxon>Mucispirillum</taxon>
    </lineage>
</organism>
<evidence type="ECO:0000313" key="8">
    <source>
        <dbReference type="EMBL" id="USF25095.1"/>
    </source>
</evidence>
<evidence type="ECO:0000256" key="4">
    <source>
        <dbReference type="ARBA" id="ARBA00022475"/>
    </source>
</evidence>
<dbReference type="OrthoDB" id="9815712at2"/>
<evidence type="ECO:0000313" key="9">
    <source>
        <dbReference type="Proteomes" id="UP000017429"/>
    </source>
</evidence>
<dbReference type="EMBL" id="CP097562">
    <property type="protein sequence ID" value="USF25095.1"/>
    <property type="molecule type" value="Genomic_DNA"/>
</dbReference>
<sequence length="263" mass="29426">MCEKLISINKLSAGTKNYQILHNISFDINACEIVCLLGSSGSGKTMTALSILNMLPLNVTQTSGSILYNNKPFNENICGTFISMIMQAPASCFDSVFTIGTQFKDILISNHKEYSINRVYTMLEKVELHNPQDILNSYPFQLSGGMLQRVMIAIALSLDSKVIIADEPTSDLDVAGQKEIIDLILKLKKENKSVLMITHNLAVAKSCADKIAVMEHGRLVDIFKKDELLLENRHKYTKELIAANNWLYANKWNIDLGENYAEM</sequence>
<reference evidence="8" key="3">
    <citation type="submission" date="2022-06" db="EMBL/GenBank/DDBJ databases">
        <title>Resources to Facilitate Use of the Altered Schaedler Flora (ASF) Mouse Model to Study Microbiome Function.</title>
        <authorList>
            <person name="Proctor A."/>
            <person name="Parvinroo S."/>
            <person name="Richie T."/>
            <person name="Jia X."/>
            <person name="Lee S.T.M."/>
            <person name="Karp P.D."/>
            <person name="Paley S."/>
            <person name="Kostic A.D."/>
            <person name="Pierre J.F."/>
            <person name="Wannemuehler M.J."/>
            <person name="Phillips G.J."/>
        </authorList>
    </citation>
    <scope>NUCLEOTIDE SEQUENCE</scope>
    <source>
        <strain evidence="8">ASF457</strain>
    </source>
</reference>
<dbReference type="InterPro" id="IPR003593">
    <property type="entry name" value="AAA+_ATPase"/>
</dbReference>
<keyword evidence="4" id="KW-1003">Cell membrane</keyword>
<reference evidence="8" key="2">
    <citation type="submission" date="2022-05" db="EMBL/GenBank/DDBJ databases">
        <authorList>
            <person name="Proctor A.L."/>
            <person name="Phillips G.J."/>
            <person name="Wannemuehler M.J."/>
        </authorList>
    </citation>
    <scope>NUCLEOTIDE SEQUENCE</scope>
    <source>
        <strain evidence="8">ASF457</strain>
    </source>
</reference>
<keyword evidence="7" id="KW-0472">Membrane</keyword>
<reference evidence="8" key="1">
    <citation type="journal article" date="2014" name="Genome Announc.">
        <title>Draft genome sequences of the altered schaedler flora, a defined bacterial community from gnotobiotic mice.</title>
        <authorList>
            <person name="Wannemuehler M.J."/>
            <person name="Overstreet A.M."/>
            <person name="Ward D.V."/>
            <person name="Phillips G.J."/>
        </authorList>
    </citation>
    <scope>NUCLEOTIDE SEQUENCE</scope>
    <source>
        <strain evidence="8">ASF457</strain>
    </source>
</reference>
<dbReference type="PANTHER" id="PTHR43297:SF2">
    <property type="entry name" value="DIPEPTIDE TRANSPORT ATP-BINDING PROTEIN DPPD"/>
    <property type="match status" value="1"/>
</dbReference>
<accession>V2Q8U7</accession>
<dbReference type="GO" id="GO:0005886">
    <property type="term" value="C:plasma membrane"/>
    <property type="evidence" value="ECO:0007669"/>
    <property type="project" value="UniProtKB-SubCell"/>
</dbReference>
<evidence type="ECO:0000256" key="6">
    <source>
        <dbReference type="ARBA" id="ARBA00022840"/>
    </source>
</evidence>
<evidence type="ECO:0000256" key="1">
    <source>
        <dbReference type="ARBA" id="ARBA00004417"/>
    </source>
</evidence>
<keyword evidence="3" id="KW-0813">Transport</keyword>
<dbReference type="GO" id="GO:0016887">
    <property type="term" value="F:ATP hydrolysis activity"/>
    <property type="evidence" value="ECO:0007669"/>
    <property type="project" value="InterPro"/>
</dbReference>
<evidence type="ECO:0000256" key="2">
    <source>
        <dbReference type="ARBA" id="ARBA00005417"/>
    </source>
</evidence>
<name>V2Q8U7_9BACT</name>
<protein>
    <submittedName>
        <fullName evidence="8">Oligopeptide transport ATP-binding protein OppD</fullName>
    </submittedName>
</protein>
<dbReference type="InterPro" id="IPR027417">
    <property type="entry name" value="P-loop_NTPase"/>
</dbReference>
<proteinExistence type="inferred from homology"/>
<evidence type="ECO:0000256" key="7">
    <source>
        <dbReference type="ARBA" id="ARBA00023136"/>
    </source>
</evidence>
<dbReference type="PROSITE" id="PS00211">
    <property type="entry name" value="ABC_TRANSPORTER_1"/>
    <property type="match status" value="1"/>
</dbReference>
<dbReference type="SMART" id="SM00382">
    <property type="entry name" value="AAA"/>
    <property type="match status" value="1"/>
</dbReference>
<dbReference type="Gene3D" id="3.40.50.300">
    <property type="entry name" value="P-loop containing nucleotide triphosphate hydrolases"/>
    <property type="match status" value="1"/>
</dbReference>
<dbReference type="SUPFAM" id="SSF52540">
    <property type="entry name" value="P-loop containing nucleoside triphosphate hydrolases"/>
    <property type="match status" value="1"/>
</dbReference>
<comment type="similarity">
    <text evidence="2">Belongs to the ABC transporter superfamily.</text>
</comment>
<gene>
    <name evidence="8" type="primary">oppD_2</name>
    <name evidence="8" type="ORF">N508_002190</name>
</gene>
<keyword evidence="5" id="KW-0547">Nucleotide-binding</keyword>
<dbReference type="RefSeq" id="WP_023275673.1">
    <property type="nucleotide sequence ID" value="NZ_CP097562.1"/>
</dbReference>
<keyword evidence="9" id="KW-1185">Reference proteome</keyword>
<evidence type="ECO:0000256" key="5">
    <source>
        <dbReference type="ARBA" id="ARBA00022741"/>
    </source>
</evidence>
<dbReference type="PANTHER" id="PTHR43297">
    <property type="entry name" value="OLIGOPEPTIDE TRANSPORT ATP-BINDING PROTEIN APPD"/>
    <property type="match status" value="1"/>
</dbReference>
<dbReference type="AlphaFoldDB" id="V2Q8U7"/>
<dbReference type="InterPro" id="IPR050388">
    <property type="entry name" value="ABC_Ni/Peptide_Import"/>
</dbReference>
<evidence type="ECO:0000256" key="3">
    <source>
        <dbReference type="ARBA" id="ARBA00022448"/>
    </source>
</evidence>